<feature type="region of interest" description="Disordered" evidence="1">
    <location>
        <begin position="88"/>
        <end position="128"/>
    </location>
</feature>
<evidence type="ECO:0000256" key="1">
    <source>
        <dbReference type="SAM" id="MobiDB-lite"/>
    </source>
</evidence>
<keyword evidence="3" id="KW-1185">Reference proteome</keyword>
<gene>
    <name evidence="2" type="ORF">PUN28_017779</name>
</gene>
<organism evidence="2 3">
    <name type="scientific">Cardiocondyla obscurior</name>
    <dbReference type="NCBI Taxonomy" id="286306"/>
    <lineage>
        <taxon>Eukaryota</taxon>
        <taxon>Metazoa</taxon>
        <taxon>Ecdysozoa</taxon>
        <taxon>Arthropoda</taxon>
        <taxon>Hexapoda</taxon>
        <taxon>Insecta</taxon>
        <taxon>Pterygota</taxon>
        <taxon>Neoptera</taxon>
        <taxon>Endopterygota</taxon>
        <taxon>Hymenoptera</taxon>
        <taxon>Apocrita</taxon>
        <taxon>Aculeata</taxon>
        <taxon>Formicoidea</taxon>
        <taxon>Formicidae</taxon>
        <taxon>Myrmicinae</taxon>
        <taxon>Cardiocondyla</taxon>
    </lineage>
</organism>
<name>A0AAW2EN14_9HYME</name>
<accession>A0AAW2EN14</accession>
<dbReference type="AlphaFoldDB" id="A0AAW2EN14"/>
<proteinExistence type="predicted"/>
<feature type="compositionally biased region" description="Basic and acidic residues" evidence="1">
    <location>
        <begin position="91"/>
        <end position="104"/>
    </location>
</feature>
<reference evidence="2 3" key="1">
    <citation type="submission" date="2023-03" db="EMBL/GenBank/DDBJ databases">
        <title>High recombination rates correlate with genetic variation in Cardiocondyla obscurior ants.</title>
        <authorList>
            <person name="Errbii M."/>
        </authorList>
    </citation>
    <scope>NUCLEOTIDE SEQUENCE [LARGE SCALE GENOMIC DNA]</scope>
    <source>
        <strain evidence="2">Alpha-2009</strain>
        <tissue evidence="2">Whole body</tissue>
    </source>
</reference>
<protein>
    <submittedName>
        <fullName evidence="2">Uncharacterized protein</fullName>
    </submittedName>
</protein>
<dbReference type="EMBL" id="JADYXP020000021">
    <property type="protein sequence ID" value="KAL0103739.1"/>
    <property type="molecule type" value="Genomic_DNA"/>
</dbReference>
<evidence type="ECO:0000313" key="3">
    <source>
        <dbReference type="Proteomes" id="UP001430953"/>
    </source>
</evidence>
<sequence>MLIRRRGTNWPPDFFKIKMVRAYDKDPSQDRICPRSTSPPQEFEERITLDFSFSSKNLILETGDGVGSGKSRSGREIELSSARDLIFSGSVKEREDGERGKEQVRNLFPGKQESETINESGVKEGDVR</sequence>
<comment type="caution">
    <text evidence="2">The sequence shown here is derived from an EMBL/GenBank/DDBJ whole genome shotgun (WGS) entry which is preliminary data.</text>
</comment>
<dbReference type="Proteomes" id="UP001430953">
    <property type="component" value="Unassembled WGS sequence"/>
</dbReference>
<evidence type="ECO:0000313" key="2">
    <source>
        <dbReference type="EMBL" id="KAL0103739.1"/>
    </source>
</evidence>